<evidence type="ECO:0000256" key="7">
    <source>
        <dbReference type="ARBA" id="ARBA00022798"/>
    </source>
</evidence>
<evidence type="ECO:0000256" key="8">
    <source>
        <dbReference type="ARBA" id="ARBA00022840"/>
    </source>
</evidence>
<dbReference type="GO" id="GO:0019563">
    <property type="term" value="P:glycerol catabolic process"/>
    <property type="evidence" value="ECO:0007669"/>
    <property type="project" value="TreeGrafter"/>
</dbReference>
<feature type="domain" description="Carbohydrate kinase FGGY C-terminal" evidence="13">
    <location>
        <begin position="259"/>
        <end position="446"/>
    </location>
</feature>
<dbReference type="FunFam" id="3.30.420.40:FF:000007">
    <property type="entry name" value="Glycerol kinase"/>
    <property type="match status" value="1"/>
</dbReference>
<keyword evidence="7" id="KW-0319">Glycerol metabolism</keyword>
<reference evidence="15" key="1">
    <citation type="submission" date="2016-10" db="EMBL/GenBank/DDBJ databases">
        <authorList>
            <person name="Varghese N."/>
            <person name="Submissions S."/>
        </authorList>
    </citation>
    <scope>NUCLEOTIDE SEQUENCE [LARGE SCALE GENOMIC DNA]</scope>
    <source>
        <strain evidence="15">CGMCC 1.10658</strain>
    </source>
</reference>
<dbReference type="FunFam" id="3.30.420.40:FF:000008">
    <property type="entry name" value="Glycerol kinase"/>
    <property type="match status" value="1"/>
</dbReference>
<comment type="catalytic activity">
    <reaction evidence="10">
        <text>glycerol + ATP = sn-glycerol 3-phosphate + ADP + H(+)</text>
        <dbReference type="Rhea" id="RHEA:21644"/>
        <dbReference type="ChEBI" id="CHEBI:15378"/>
        <dbReference type="ChEBI" id="CHEBI:17754"/>
        <dbReference type="ChEBI" id="CHEBI:30616"/>
        <dbReference type="ChEBI" id="CHEBI:57597"/>
        <dbReference type="ChEBI" id="CHEBI:456216"/>
        <dbReference type="EC" id="2.7.1.30"/>
    </reaction>
</comment>
<evidence type="ECO:0000256" key="4">
    <source>
        <dbReference type="ARBA" id="ARBA00022679"/>
    </source>
</evidence>
<protein>
    <recommendedName>
        <fullName evidence="3">glycerol kinase</fullName>
        <ecNumber evidence="3">2.7.1.30</ecNumber>
    </recommendedName>
    <alternativeName>
        <fullName evidence="9">ATP:glycerol 3-phosphotransferase</fullName>
    </alternativeName>
</protein>
<comment type="pathway">
    <text evidence="1">Polyol metabolism; glycerol degradation via glycerol kinase pathway; sn-glycerol 3-phosphate from glycerol: step 1/1.</text>
</comment>
<dbReference type="GO" id="GO:0005829">
    <property type="term" value="C:cytosol"/>
    <property type="evidence" value="ECO:0007669"/>
    <property type="project" value="UniProtKB-ARBA"/>
</dbReference>
<dbReference type="InterPro" id="IPR043129">
    <property type="entry name" value="ATPase_NBD"/>
</dbReference>
<dbReference type="InterPro" id="IPR018484">
    <property type="entry name" value="FGGY_N"/>
</dbReference>
<dbReference type="STRING" id="658219.SAMN05216212_3060"/>
<evidence type="ECO:0000256" key="1">
    <source>
        <dbReference type="ARBA" id="ARBA00005190"/>
    </source>
</evidence>
<organism evidence="14 15">
    <name type="scientific">Microbulbifer yueqingensis</name>
    <dbReference type="NCBI Taxonomy" id="658219"/>
    <lineage>
        <taxon>Bacteria</taxon>
        <taxon>Pseudomonadati</taxon>
        <taxon>Pseudomonadota</taxon>
        <taxon>Gammaproteobacteria</taxon>
        <taxon>Cellvibrionales</taxon>
        <taxon>Microbulbiferaceae</taxon>
        <taxon>Microbulbifer</taxon>
    </lineage>
</organism>
<comment type="similarity">
    <text evidence="2 11">Belongs to the FGGY kinase family.</text>
</comment>
<dbReference type="InterPro" id="IPR000577">
    <property type="entry name" value="Carb_kinase_FGGY"/>
</dbReference>
<dbReference type="Pfam" id="PF02782">
    <property type="entry name" value="FGGY_C"/>
    <property type="match status" value="1"/>
</dbReference>
<dbReference type="InterPro" id="IPR018483">
    <property type="entry name" value="Carb_kinase_FGGY_CS"/>
</dbReference>
<evidence type="ECO:0000256" key="10">
    <source>
        <dbReference type="ARBA" id="ARBA00052101"/>
    </source>
</evidence>
<dbReference type="PIRSF" id="PIRSF000538">
    <property type="entry name" value="GlpK"/>
    <property type="match status" value="1"/>
</dbReference>
<dbReference type="Pfam" id="PF00370">
    <property type="entry name" value="FGGY_N"/>
    <property type="match status" value="1"/>
</dbReference>
<dbReference type="RefSeq" id="WP_091516369.1">
    <property type="nucleotide sequence ID" value="NZ_FNFH01000007.1"/>
</dbReference>
<proteinExistence type="inferred from homology"/>
<keyword evidence="4 11" id="KW-0808">Transferase</keyword>
<dbReference type="NCBIfam" id="NF000756">
    <property type="entry name" value="PRK00047.1"/>
    <property type="match status" value="1"/>
</dbReference>
<accession>A0A1G9E824</accession>
<evidence type="ECO:0000259" key="12">
    <source>
        <dbReference type="Pfam" id="PF00370"/>
    </source>
</evidence>
<feature type="domain" description="Carbohydrate kinase FGGY N-terminal" evidence="12">
    <location>
        <begin position="1"/>
        <end position="248"/>
    </location>
</feature>
<gene>
    <name evidence="14" type="ORF">SAMN05216212_3060</name>
</gene>
<keyword evidence="6 11" id="KW-0418">Kinase</keyword>
<evidence type="ECO:0000256" key="3">
    <source>
        <dbReference type="ARBA" id="ARBA00012099"/>
    </source>
</evidence>
<dbReference type="GO" id="GO:0006072">
    <property type="term" value="P:glycerol-3-phosphate metabolic process"/>
    <property type="evidence" value="ECO:0007669"/>
    <property type="project" value="InterPro"/>
</dbReference>
<dbReference type="SUPFAM" id="SSF53067">
    <property type="entry name" value="Actin-like ATPase domain"/>
    <property type="match status" value="2"/>
</dbReference>
<dbReference type="GO" id="GO:0005524">
    <property type="term" value="F:ATP binding"/>
    <property type="evidence" value="ECO:0007669"/>
    <property type="project" value="UniProtKB-KW"/>
</dbReference>
<dbReference type="EMBL" id="FNFH01000007">
    <property type="protein sequence ID" value="SDK72299.1"/>
    <property type="molecule type" value="Genomic_DNA"/>
</dbReference>
<dbReference type="GO" id="GO:0004370">
    <property type="term" value="F:glycerol kinase activity"/>
    <property type="evidence" value="ECO:0007669"/>
    <property type="project" value="UniProtKB-EC"/>
</dbReference>
<evidence type="ECO:0000259" key="13">
    <source>
        <dbReference type="Pfam" id="PF02782"/>
    </source>
</evidence>
<evidence type="ECO:0000256" key="2">
    <source>
        <dbReference type="ARBA" id="ARBA00009156"/>
    </source>
</evidence>
<dbReference type="OrthoDB" id="9805576at2"/>
<dbReference type="PANTHER" id="PTHR10196">
    <property type="entry name" value="SUGAR KINASE"/>
    <property type="match status" value="1"/>
</dbReference>
<dbReference type="AlphaFoldDB" id="A0A1G9E824"/>
<dbReference type="PANTHER" id="PTHR10196:SF69">
    <property type="entry name" value="GLYCEROL KINASE"/>
    <property type="match status" value="1"/>
</dbReference>
<evidence type="ECO:0000256" key="9">
    <source>
        <dbReference type="ARBA" id="ARBA00043149"/>
    </source>
</evidence>
<keyword evidence="15" id="KW-1185">Reference proteome</keyword>
<dbReference type="InterPro" id="IPR005999">
    <property type="entry name" value="Glycerol_kin"/>
</dbReference>
<dbReference type="CDD" id="cd07786">
    <property type="entry name" value="FGGY_EcGK_like"/>
    <property type="match status" value="1"/>
</dbReference>
<keyword evidence="5" id="KW-0547">Nucleotide-binding</keyword>
<dbReference type="PROSITE" id="PS00445">
    <property type="entry name" value="FGGY_KINASES_2"/>
    <property type="match status" value="1"/>
</dbReference>
<dbReference type="Proteomes" id="UP000199305">
    <property type="component" value="Unassembled WGS sequence"/>
</dbReference>
<evidence type="ECO:0000256" key="6">
    <source>
        <dbReference type="ARBA" id="ARBA00022777"/>
    </source>
</evidence>
<evidence type="ECO:0000313" key="15">
    <source>
        <dbReference type="Proteomes" id="UP000199305"/>
    </source>
</evidence>
<evidence type="ECO:0000256" key="5">
    <source>
        <dbReference type="ARBA" id="ARBA00022741"/>
    </source>
</evidence>
<name>A0A1G9E824_9GAMM</name>
<sequence>MILSVDQGTTGTTAFVFDSQGRLLGRSYSEFPQYYPRPGWVEHNASEIWQVTLRVCVAALERAGLEPSQLSAVGITNQRETTVLWDRESGEPVCPAIVWQCRRSADICRELEQAGRADWLRDKTGLVLDAYFSASKLQWLFRDDPGLLERARAGELAFGTIDSWLIWKMTGGRAHLTDHTNASRTLLYSLERRDWDPELLELFGCPAAILPEIRPSAGHFANTDAKSFLGAEVPITGVAGDQQASLFGHGCTVAGEIKNTYGTGCFMLAYAGEDRPPAPTGLLTTIACDAGGGPAYALEGAVFNAGAAVQWLRDDMGLIQQAADTESIARQVPDTRGVYLVPAFSGLGAPHWDPSARGMICGLSRGTGRDELVRATLESIAYQSDDLARLMADALGVQITRLRVDGGAAANDFLMQFQSDISNARVERPRQIESTAVGAALLAGIGAGIWEAGKLPKSLLEIERDFVPQMTASKREELLEGWRRAVSACRTF</sequence>
<dbReference type="NCBIfam" id="TIGR01311">
    <property type="entry name" value="glycerol_kin"/>
    <property type="match status" value="1"/>
</dbReference>
<dbReference type="Gene3D" id="3.30.420.40">
    <property type="match status" value="2"/>
</dbReference>
<evidence type="ECO:0000313" key="14">
    <source>
        <dbReference type="EMBL" id="SDK72299.1"/>
    </source>
</evidence>
<evidence type="ECO:0000256" key="11">
    <source>
        <dbReference type="RuleBase" id="RU003733"/>
    </source>
</evidence>
<dbReference type="EC" id="2.7.1.30" evidence="3"/>
<keyword evidence="8" id="KW-0067">ATP-binding</keyword>
<dbReference type="InterPro" id="IPR018485">
    <property type="entry name" value="FGGY_C"/>
</dbReference>